<dbReference type="Pfam" id="PF21982">
    <property type="entry name" value="RecX_HTH1"/>
    <property type="match status" value="1"/>
</dbReference>
<keyword evidence="11" id="KW-1185">Reference proteome</keyword>
<dbReference type="Proteomes" id="UP001605989">
    <property type="component" value="Unassembled WGS sequence"/>
</dbReference>
<evidence type="ECO:0000256" key="3">
    <source>
        <dbReference type="ARBA" id="ARBA00018111"/>
    </source>
</evidence>
<comment type="subcellular location">
    <subcellularLocation>
        <location evidence="1 5">Cytoplasm</location>
    </subcellularLocation>
</comment>
<dbReference type="InterPro" id="IPR036388">
    <property type="entry name" value="WH-like_DNA-bd_sf"/>
</dbReference>
<evidence type="ECO:0000256" key="2">
    <source>
        <dbReference type="ARBA" id="ARBA00009695"/>
    </source>
</evidence>
<dbReference type="KEGG" id="mhw:ACT01_01420"/>
<dbReference type="GO" id="GO:0005737">
    <property type="term" value="C:cytoplasm"/>
    <property type="evidence" value="ECO:0007669"/>
    <property type="project" value="UniProtKB-SubCell"/>
</dbReference>
<evidence type="ECO:0000256" key="4">
    <source>
        <dbReference type="ARBA" id="ARBA00022490"/>
    </source>
</evidence>
<dbReference type="InterPro" id="IPR003783">
    <property type="entry name" value="Regulatory_RecX"/>
</dbReference>
<comment type="caution">
    <text evidence="9">The sequence shown here is derived from an EMBL/GenBank/DDBJ whole genome shotgun (WGS) entry which is preliminary data.</text>
</comment>
<evidence type="ECO:0000313" key="8">
    <source>
        <dbReference type="EMBL" id="MFG6273686.1"/>
    </source>
</evidence>
<organism evidence="9 10">
    <name type="scientific">Megasphaera hexanoica</name>
    <dbReference type="NCBI Taxonomy" id="1675036"/>
    <lineage>
        <taxon>Bacteria</taxon>
        <taxon>Bacillati</taxon>
        <taxon>Bacillota</taxon>
        <taxon>Negativicutes</taxon>
        <taxon>Veillonellales</taxon>
        <taxon>Veillonellaceae</taxon>
        <taxon>Megasphaera</taxon>
    </lineage>
</organism>
<keyword evidence="4 5" id="KW-0963">Cytoplasm</keyword>
<evidence type="ECO:0000256" key="1">
    <source>
        <dbReference type="ARBA" id="ARBA00004496"/>
    </source>
</evidence>
<dbReference type="HAMAP" id="MF_01114">
    <property type="entry name" value="RecX"/>
    <property type="match status" value="1"/>
</dbReference>
<reference evidence="9 10" key="1">
    <citation type="submission" date="2020-04" db="EMBL/GenBank/DDBJ databases">
        <authorList>
            <person name="Hitch T.C.A."/>
            <person name="Wylensek D."/>
            <person name="Clavel T."/>
        </authorList>
    </citation>
    <scope>NUCLEOTIDE SEQUENCE [LARGE SCALE GENOMIC DNA]</scope>
    <source>
        <strain evidence="9 10">Oil-RF-744-FAT-WT-6-1</strain>
    </source>
</reference>
<dbReference type="Gene3D" id="1.10.10.10">
    <property type="entry name" value="Winged helix-like DNA-binding domain superfamily/Winged helix DNA-binding domain"/>
    <property type="match status" value="2"/>
</dbReference>
<dbReference type="EMBL" id="JBIEKR010000009">
    <property type="protein sequence ID" value="MFG6273686.1"/>
    <property type="molecule type" value="Genomic_DNA"/>
</dbReference>
<dbReference type="AlphaFoldDB" id="A0A848BUY2"/>
<dbReference type="Pfam" id="PF21981">
    <property type="entry name" value="RecX_HTH3"/>
    <property type="match status" value="1"/>
</dbReference>
<dbReference type="EMBL" id="JABAFG010000012">
    <property type="protein sequence ID" value="NME28588.1"/>
    <property type="molecule type" value="Genomic_DNA"/>
</dbReference>
<comment type="function">
    <text evidence="5">Modulates RecA activity.</text>
</comment>
<sequence>MDYNEAYARALRLLNIRFLSEGELRRKLQVRGTGNEVIDDVLETLRQEHFVDDQRLAEAVYAYYARKGQYGHRYIVSRLQKRQLPVPENTPCVDEMTVAEQLVSRRFKEGTEPRKIARFLQYRGFSPSVIREILSGFGW</sequence>
<reference evidence="8 11" key="2">
    <citation type="submission" date="2024-10" db="EMBL/GenBank/DDBJ databases">
        <authorList>
            <person name="Sang B.-I."/>
            <person name="Prabhaharan D."/>
        </authorList>
    </citation>
    <scope>NUCLEOTIDE SEQUENCE [LARGE SCALE GENOMIC DNA]</scope>
    <source>
        <strain evidence="8 11">MH</strain>
    </source>
</reference>
<dbReference type="InterPro" id="IPR053925">
    <property type="entry name" value="RecX_HTH_3rd"/>
</dbReference>
<protein>
    <recommendedName>
        <fullName evidence="3 5">Regulatory protein RecX</fullName>
    </recommendedName>
</protein>
<gene>
    <name evidence="5" type="primary">recX</name>
    <name evidence="8" type="ORF">ACGTZG_10830</name>
    <name evidence="9" type="ORF">HF872_08110</name>
</gene>
<dbReference type="OrthoDB" id="1625069at2"/>
<feature type="domain" description="RecX third three-helical" evidence="6">
    <location>
        <begin position="98"/>
        <end position="134"/>
    </location>
</feature>
<dbReference type="Proteomes" id="UP000591071">
    <property type="component" value="Unassembled WGS sequence"/>
</dbReference>
<evidence type="ECO:0000256" key="5">
    <source>
        <dbReference type="HAMAP-Rule" id="MF_01114"/>
    </source>
</evidence>
<evidence type="ECO:0000313" key="11">
    <source>
        <dbReference type="Proteomes" id="UP001605989"/>
    </source>
</evidence>
<evidence type="ECO:0000259" key="7">
    <source>
        <dbReference type="Pfam" id="PF21982"/>
    </source>
</evidence>
<comment type="similarity">
    <text evidence="2 5">Belongs to the RecX family.</text>
</comment>
<feature type="domain" description="RecX first three-helical" evidence="7">
    <location>
        <begin position="6"/>
        <end position="45"/>
    </location>
</feature>
<dbReference type="InterPro" id="IPR053926">
    <property type="entry name" value="RecX_HTH_1st"/>
</dbReference>
<dbReference type="GO" id="GO:0006282">
    <property type="term" value="P:regulation of DNA repair"/>
    <property type="evidence" value="ECO:0007669"/>
    <property type="project" value="UniProtKB-UniRule"/>
</dbReference>
<dbReference type="RefSeq" id="WP_059075555.1">
    <property type="nucleotide sequence ID" value="NZ_CP011940.1"/>
</dbReference>
<dbReference type="PANTHER" id="PTHR33602">
    <property type="entry name" value="REGULATORY PROTEIN RECX FAMILY PROTEIN"/>
    <property type="match status" value="1"/>
</dbReference>
<dbReference type="PANTHER" id="PTHR33602:SF1">
    <property type="entry name" value="REGULATORY PROTEIN RECX FAMILY PROTEIN"/>
    <property type="match status" value="1"/>
</dbReference>
<evidence type="ECO:0000313" key="10">
    <source>
        <dbReference type="Proteomes" id="UP000591071"/>
    </source>
</evidence>
<evidence type="ECO:0000259" key="6">
    <source>
        <dbReference type="Pfam" id="PF21981"/>
    </source>
</evidence>
<accession>A0A848BUY2</accession>
<name>A0A848BUY2_9FIRM</name>
<evidence type="ECO:0000313" key="9">
    <source>
        <dbReference type="EMBL" id="NME28588.1"/>
    </source>
</evidence>
<proteinExistence type="inferred from homology"/>